<reference evidence="2" key="1">
    <citation type="submission" date="2015-11" db="EMBL/GenBank/DDBJ databases">
        <title>De novo transcriptome assembly of four potential Pierce s Disease insect vectors from Arizona vineyards.</title>
        <authorList>
            <person name="Tassone E.E."/>
        </authorList>
    </citation>
    <scope>NUCLEOTIDE SEQUENCE</scope>
</reference>
<gene>
    <name evidence="2" type="ORF">g.1665</name>
</gene>
<dbReference type="EMBL" id="GECU01005892">
    <property type="protein sequence ID" value="JAT01815.1"/>
    <property type="molecule type" value="Transcribed_RNA"/>
</dbReference>
<protein>
    <submittedName>
        <fullName evidence="2">Uncharacterized protein</fullName>
    </submittedName>
</protein>
<dbReference type="AlphaFoldDB" id="A0A1B6JRE5"/>
<feature type="region of interest" description="Disordered" evidence="1">
    <location>
        <begin position="50"/>
        <end position="107"/>
    </location>
</feature>
<feature type="compositionally biased region" description="Basic residues" evidence="1">
    <location>
        <begin position="56"/>
        <end position="67"/>
    </location>
</feature>
<feature type="non-terminal residue" evidence="2">
    <location>
        <position position="1"/>
    </location>
</feature>
<sequence length="164" mass="19125">INDVFQEAGIQITVYDFNVNPNYYKKENPRKKKKYCKTEDVLFCRDNNFKNTVHSNNKHTNKRNNKNRRNDQNYGISGLSTLIKPRSDTHPTQSTSSVDNHDSDCSTNHKQKIIMSNEEQDKNDSVDQDSLKKNKCMIMTHTKSDKNATSENEFYRVVSIQKKT</sequence>
<evidence type="ECO:0000313" key="2">
    <source>
        <dbReference type="EMBL" id="JAT01815.1"/>
    </source>
</evidence>
<evidence type="ECO:0000256" key="1">
    <source>
        <dbReference type="SAM" id="MobiDB-lite"/>
    </source>
</evidence>
<proteinExistence type="predicted"/>
<name>A0A1B6JRE5_9HEMI</name>
<organism evidence="2">
    <name type="scientific">Homalodisca liturata</name>
    <dbReference type="NCBI Taxonomy" id="320908"/>
    <lineage>
        <taxon>Eukaryota</taxon>
        <taxon>Metazoa</taxon>
        <taxon>Ecdysozoa</taxon>
        <taxon>Arthropoda</taxon>
        <taxon>Hexapoda</taxon>
        <taxon>Insecta</taxon>
        <taxon>Pterygota</taxon>
        <taxon>Neoptera</taxon>
        <taxon>Paraneoptera</taxon>
        <taxon>Hemiptera</taxon>
        <taxon>Auchenorrhyncha</taxon>
        <taxon>Membracoidea</taxon>
        <taxon>Cicadellidae</taxon>
        <taxon>Cicadellinae</taxon>
        <taxon>Proconiini</taxon>
        <taxon>Homalodisca</taxon>
    </lineage>
</organism>
<accession>A0A1B6JRE5</accession>